<dbReference type="AlphaFoldDB" id="A0A381UGK7"/>
<dbReference type="SMART" id="SM01207">
    <property type="entry name" value="G3P_acyltransf"/>
    <property type="match status" value="1"/>
</dbReference>
<feature type="transmembrane region" description="Helical" evidence="10">
    <location>
        <begin position="143"/>
        <end position="175"/>
    </location>
</feature>
<keyword evidence="4 10" id="KW-0812">Transmembrane</keyword>
<evidence type="ECO:0000256" key="7">
    <source>
        <dbReference type="ARBA" id="ARBA00023136"/>
    </source>
</evidence>
<reference evidence="11" key="1">
    <citation type="submission" date="2018-05" db="EMBL/GenBank/DDBJ databases">
        <authorList>
            <person name="Lanie J.A."/>
            <person name="Ng W.-L."/>
            <person name="Kazmierczak K.M."/>
            <person name="Andrzejewski T.M."/>
            <person name="Davidsen T.M."/>
            <person name="Wayne K.J."/>
            <person name="Tettelin H."/>
            <person name="Glass J.I."/>
            <person name="Rusch D."/>
            <person name="Podicherti R."/>
            <person name="Tsui H.-C.T."/>
            <person name="Winkler M.E."/>
        </authorList>
    </citation>
    <scope>NUCLEOTIDE SEQUENCE</scope>
</reference>
<dbReference type="GO" id="GO:0005886">
    <property type="term" value="C:plasma membrane"/>
    <property type="evidence" value="ECO:0007669"/>
    <property type="project" value="InterPro"/>
</dbReference>
<proteinExistence type="inferred from homology"/>
<evidence type="ECO:0000256" key="10">
    <source>
        <dbReference type="SAM" id="Phobius"/>
    </source>
</evidence>
<dbReference type="HAMAP" id="MF_01043">
    <property type="entry name" value="PlsY"/>
    <property type="match status" value="1"/>
</dbReference>
<keyword evidence="3" id="KW-0808">Transferase</keyword>
<feature type="transmembrane region" description="Helical" evidence="10">
    <location>
        <begin position="6"/>
        <end position="25"/>
    </location>
</feature>
<evidence type="ECO:0000256" key="9">
    <source>
        <dbReference type="ARBA" id="ARBA00023264"/>
    </source>
</evidence>
<evidence type="ECO:0008006" key="12">
    <source>
        <dbReference type="Google" id="ProtNLM"/>
    </source>
</evidence>
<dbReference type="PANTHER" id="PTHR30309:SF0">
    <property type="entry name" value="GLYCEROL-3-PHOSPHATE ACYLTRANSFERASE-RELATED"/>
    <property type="match status" value="1"/>
</dbReference>
<keyword evidence="5 10" id="KW-1133">Transmembrane helix</keyword>
<evidence type="ECO:0000256" key="2">
    <source>
        <dbReference type="ARBA" id="ARBA00022516"/>
    </source>
</evidence>
<gene>
    <name evidence="11" type="ORF">METZ01_LOCUS80180</name>
</gene>
<keyword evidence="2" id="KW-0444">Lipid biosynthesis</keyword>
<keyword evidence="9" id="KW-1208">Phospholipid metabolism</keyword>
<accession>A0A381UGK7</accession>
<protein>
    <recommendedName>
        <fullName evidence="12">Glycerol-3-phosphate acyltransferase</fullName>
    </recommendedName>
</protein>
<sequence>VNPVWIAPVIVAYLLGTVPSAHLVAGRRGLDPTKAGSGNPGATNVYRVAGRRAGLVVFAADAGKGALATGLGLLVDGRTLGVACWAAATVGHVLPLTRRFRGGKGVATAGGGSWVVFPVVALCCSVLFALVARITGKASLGSLAIAVVLPVLVAVFGGSAGEVLVSVGLAGMVVARHQGNIRRLFSGAEDSWGPGV</sequence>
<dbReference type="PANTHER" id="PTHR30309">
    <property type="entry name" value="INNER MEMBRANE PROTEIN YGIH"/>
    <property type="match status" value="1"/>
</dbReference>
<evidence type="ECO:0000256" key="1">
    <source>
        <dbReference type="ARBA" id="ARBA00022475"/>
    </source>
</evidence>
<evidence type="ECO:0000256" key="3">
    <source>
        <dbReference type="ARBA" id="ARBA00022679"/>
    </source>
</evidence>
<dbReference type="Pfam" id="PF02660">
    <property type="entry name" value="G3P_acyltransf"/>
    <property type="match status" value="1"/>
</dbReference>
<dbReference type="GO" id="GO:0043772">
    <property type="term" value="F:acyl-phosphate glycerol-3-phosphate acyltransferase activity"/>
    <property type="evidence" value="ECO:0007669"/>
    <property type="project" value="InterPro"/>
</dbReference>
<keyword evidence="6" id="KW-0443">Lipid metabolism</keyword>
<evidence type="ECO:0000313" key="11">
    <source>
        <dbReference type="EMBL" id="SVA27326.1"/>
    </source>
</evidence>
<dbReference type="InterPro" id="IPR003811">
    <property type="entry name" value="G3P_acylTferase_PlsY"/>
</dbReference>
<keyword evidence="7 10" id="KW-0472">Membrane</keyword>
<evidence type="ECO:0000256" key="5">
    <source>
        <dbReference type="ARBA" id="ARBA00022989"/>
    </source>
</evidence>
<feature type="non-terminal residue" evidence="11">
    <location>
        <position position="1"/>
    </location>
</feature>
<organism evidence="11">
    <name type="scientific">marine metagenome</name>
    <dbReference type="NCBI Taxonomy" id="408172"/>
    <lineage>
        <taxon>unclassified sequences</taxon>
        <taxon>metagenomes</taxon>
        <taxon>ecological metagenomes</taxon>
    </lineage>
</organism>
<dbReference type="GO" id="GO:0008654">
    <property type="term" value="P:phospholipid biosynthetic process"/>
    <property type="evidence" value="ECO:0007669"/>
    <property type="project" value="UniProtKB-KW"/>
</dbReference>
<keyword evidence="1" id="KW-1003">Cell membrane</keyword>
<keyword evidence="8" id="KW-0594">Phospholipid biosynthesis</keyword>
<evidence type="ECO:0000256" key="8">
    <source>
        <dbReference type="ARBA" id="ARBA00023209"/>
    </source>
</evidence>
<dbReference type="EMBL" id="UINC01006405">
    <property type="protein sequence ID" value="SVA27326.1"/>
    <property type="molecule type" value="Genomic_DNA"/>
</dbReference>
<feature type="transmembrane region" description="Helical" evidence="10">
    <location>
        <begin position="106"/>
        <end position="131"/>
    </location>
</feature>
<name>A0A381UGK7_9ZZZZ</name>
<evidence type="ECO:0000256" key="6">
    <source>
        <dbReference type="ARBA" id="ARBA00023098"/>
    </source>
</evidence>
<evidence type="ECO:0000256" key="4">
    <source>
        <dbReference type="ARBA" id="ARBA00022692"/>
    </source>
</evidence>